<accession>A0AAE9C2G9</accession>
<dbReference type="RefSeq" id="YP_010755143.1">
    <property type="nucleotide sequence ID" value="NC_073468.1"/>
</dbReference>
<proteinExistence type="predicted"/>
<keyword evidence="2" id="KW-1185">Reference proteome</keyword>
<name>A0AAE9C2G9_9CAUD</name>
<dbReference type="Proteomes" id="UP000827768">
    <property type="component" value="Segment"/>
</dbReference>
<evidence type="ECO:0000313" key="2">
    <source>
        <dbReference type="Proteomes" id="UP000827768"/>
    </source>
</evidence>
<protein>
    <submittedName>
        <fullName evidence="1">RuvC-like resolvase</fullName>
    </submittedName>
</protein>
<dbReference type="EMBL" id="OK040790">
    <property type="protein sequence ID" value="UDL15903.1"/>
    <property type="molecule type" value="Genomic_DNA"/>
</dbReference>
<organism evidence="1 2">
    <name type="scientific">Microbacterium phage Pumpernickel</name>
    <dbReference type="NCBI Taxonomy" id="2885983"/>
    <lineage>
        <taxon>Viruses</taxon>
        <taxon>Duplodnaviria</taxon>
        <taxon>Heunggongvirae</taxon>
        <taxon>Uroviricota</taxon>
        <taxon>Caudoviricetes</taxon>
        <taxon>Pumpernickelvirus</taxon>
        <taxon>Pumpernickelvirus pumpernickel</taxon>
    </lineage>
</organism>
<dbReference type="KEGG" id="vg:80019752"/>
<evidence type="ECO:0000313" key="1">
    <source>
        <dbReference type="EMBL" id="UDL15903.1"/>
    </source>
</evidence>
<reference evidence="1" key="1">
    <citation type="submission" date="2021-09" db="EMBL/GenBank/DDBJ databases">
        <authorList>
            <person name="Andersen S.H."/>
            <person name="Beall E.A."/>
            <person name="Cappelle B."/>
            <person name="Falteisek K.J."/>
            <person name="Fenske B.A."/>
            <person name="Gansluckner N.W."/>
            <person name="Gilbertson S.M."/>
            <person name="Krings K.J."/>
            <person name="Mobeck M."/>
            <person name="Odeku J.O."/>
            <person name="Poncelet M.E."/>
            <person name="Rohr J.R."/>
            <person name="Rolands L."/>
            <person name="Whipple C.D."/>
            <person name="Whipple E.M."/>
            <person name="Spring A.M."/>
            <person name="Klyczek K."/>
            <person name="Garlena R.A."/>
            <person name="Russell D.A."/>
            <person name="Pope W.H."/>
            <person name="Jacobs-Sera D."/>
            <person name="Hatfull G.F."/>
        </authorList>
    </citation>
    <scope>NUCLEOTIDE SEQUENCE</scope>
</reference>
<sequence>MSKLKRRILAIDPGKMTGMSCWEWERDKEPVLVWSAEVDEDTYAVPLRKELTDHPDLEIVCERFVITTQTGKNAQAPYSLELIGVLKQELRDRGRSVSEINFQNPNNAMKMFPNPALKKLGYWHKGGAGHALDSIRHGLLRLANTGWKPIKLLED</sequence>
<gene>
    <name evidence="1" type="primary">112</name>
    <name evidence="1" type="ORF">SEA_PUMPERNICKEL_112</name>
</gene>
<dbReference type="GeneID" id="80019752"/>